<keyword evidence="3" id="KW-1185">Reference proteome</keyword>
<dbReference type="CDD" id="cd05280">
    <property type="entry name" value="MDR_yhdh_yhfp"/>
    <property type="match status" value="1"/>
</dbReference>
<dbReference type="InterPro" id="IPR051397">
    <property type="entry name" value="Zn-ADH-like_protein"/>
</dbReference>
<evidence type="ECO:0000313" key="3">
    <source>
        <dbReference type="Proteomes" id="UP000218890"/>
    </source>
</evidence>
<evidence type="ECO:0000313" key="2">
    <source>
        <dbReference type="EMBL" id="BAU56563.1"/>
    </source>
</evidence>
<dbReference type="SMART" id="SM00829">
    <property type="entry name" value="PKS_ER"/>
    <property type="match status" value="1"/>
</dbReference>
<dbReference type="PANTHER" id="PTHR43677">
    <property type="entry name" value="SHORT-CHAIN DEHYDROGENASE/REDUCTASE"/>
    <property type="match status" value="1"/>
</dbReference>
<dbReference type="NCBIfam" id="TIGR02823">
    <property type="entry name" value="oxido_YhdH"/>
    <property type="match status" value="1"/>
</dbReference>
<evidence type="ECO:0000259" key="1">
    <source>
        <dbReference type="SMART" id="SM00829"/>
    </source>
</evidence>
<dbReference type="KEGG" id="hhk:HH1059_24870"/>
<dbReference type="InterPro" id="IPR013149">
    <property type="entry name" value="ADH-like_C"/>
</dbReference>
<dbReference type="Pfam" id="PF00107">
    <property type="entry name" value="ADH_zinc_N"/>
    <property type="match status" value="1"/>
</dbReference>
<proteinExistence type="predicted"/>
<dbReference type="SUPFAM" id="SSF50129">
    <property type="entry name" value="GroES-like"/>
    <property type="match status" value="1"/>
</dbReference>
<dbReference type="Pfam" id="PF08240">
    <property type="entry name" value="ADH_N"/>
    <property type="match status" value="1"/>
</dbReference>
<protein>
    <submittedName>
        <fullName evidence="2">Alcohol dehydrogenase</fullName>
    </submittedName>
</protein>
<dbReference type="AlphaFoldDB" id="A0A120MZE7"/>
<name>A0A120MZE7_HALHR</name>
<dbReference type="RefSeq" id="WP_096406587.1">
    <property type="nucleotide sequence ID" value="NZ_AP017372.2"/>
</dbReference>
<dbReference type="InterPro" id="IPR014188">
    <property type="entry name" value="Acrylyl-CoA_reductase_AcuI"/>
</dbReference>
<feature type="domain" description="Enoyl reductase (ER)" evidence="1">
    <location>
        <begin position="18"/>
        <end position="326"/>
    </location>
</feature>
<sequence>MNSFKAWRIPYQGGEAEGGVNTLQAGDLPEGDVLIKAAYSGLNYKDALAVTGKGKIARQFPLTPGIDVAGEVVSDRCGQFSPGDKVLVTGCGMGEVHDGGFAEYVQVPADWVVPLPSAYTPRQAMALGTAGFTVALALIRMEAAGQRPERGDVVVTGASGGVGSLAVDLFSSAGYNVLAVSGKPDAGDYLRKLGASEVVTPDALELGSRPLDKARFAGVVDTVGGELLSGLLAHVQEYGNVAAIGLAGGIKLETTVMPFILRGVSLIGVSTPNCPREQLMESWRRLGDDLRPSDPEAIISSEIGLDGLRVASQELLERKVRGRILVHVSDE</sequence>
<dbReference type="InterPro" id="IPR013154">
    <property type="entry name" value="ADH-like_N"/>
</dbReference>
<dbReference type="EMBL" id="AP017372">
    <property type="protein sequence ID" value="BAU56563.1"/>
    <property type="molecule type" value="Genomic_DNA"/>
</dbReference>
<gene>
    <name evidence="2" type="ORF">HH1059_24870</name>
</gene>
<dbReference type="OrthoDB" id="9782155at2"/>
<accession>A0A120MZE7</accession>
<dbReference type="Gene3D" id="3.90.180.10">
    <property type="entry name" value="Medium-chain alcohol dehydrogenases, catalytic domain"/>
    <property type="match status" value="1"/>
</dbReference>
<dbReference type="InterPro" id="IPR011032">
    <property type="entry name" value="GroES-like_sf"/>
</dbReference>
<dbReference type="InterPro" id="IPR020843">
    <property type="entry name" value="ER"/>
</dbReference>
<reference evidence="2" key="1">
    <citation type="submission" date="2016-02" db="EMBL/GenBank/DDBJ databases">
        <title>Halorhodospira halochloris DSM-1059 complete genome, version 2.</title>
        <authorList>
            <person name="Tsukatani Y."/>
        </authorList>
    </citation>
    <scope>NUCLEOTIDE SEQUENCE</scope>
    <source>
        <strain evidence="2">DSM 1059</strain>
    </source>
</reference>
<dbReference type="InterPro" id="IPR036291">
    <property type="entry name" value="NAD(P)-bd_dom_sf"/>
</dbReference>
<dbReference type="GO" id="GO:0043957">
    <property type="term" value="F:acryloyl-CoA reductase (NADPH) activity"/>
    <property type="evidence" value="ECO:0007669"/>
    <property type="project" value="TreeGrafter"/>
</dbReference>
<dbReference type="Proteomes" id="UP000218890">
    <property type="component" value="Chromosome"/>
</dbReference>
<organism evidence="2 3">
    <name type="scientific">Halorhodospira halochloris</name>
    <name type="common">Ectothiorhodospira halochloris</name>
    <dbReference type="NCBI Taxonomy" id="1052"/>
    <lineage>
        <taxon>Bacteria</taxon>
        <taxon>Pseudomonadati</taxon>
        <taxon>Pseudomonadota</taxon>
        <taxon>Gammaproteobacteria</taxon>
        <taxon>Chromatiales</taxon>
        <taxon>Ectothiorhodospiraceae</taxon>
        <taxon>Halorhodospira</taxon>
    </lineage>
</organism>
<dbReference type="Gene3D" id="3.40.50.720">
    <property type="entry name" value="NAD(P)-binding Rossmann-like Domain"/>
    <property type="match status" value="1"/>
</dbReference>
<dbReference type="PANTHER" id="PTHR43677:SF1">
    <property type="entry name" value="ACRYLYL-COA REDUCTASE ACUI-RELATED"/>
    <property type="match status" value="1"/>
</dbReference>
<dbReference type="SUPFAM" id="SSF51735">
    <property type="entry name" value="NAD(P)-binding Rossmann-fold domains"/>
    <property type="match status" value="1"/>
</dbReference>